<proteinExistence type="predicted"/>
<dbReference type="EMBL" id="CABVPY010000033">
    <property type="protein sequence ID" value="VWB98083.1"/>
    <property type="molecule type" value="Genomic_DNA"/>
</dbReference>
<name>A0A6P2NTZ7_BURL3</name>
<evidence type="ECO:0000313" key="2">
    <source>
        <dbReference type="Proteomes" id="UP000494170"/>
    </source>
</evidence>
<dbReference type="Proteomes" id="UP000494170">
    <property type="component" value="Unassembled WGS sequence"/>
</dbReference>
<accession>A0A6P2NTZ7</accession>
<dbReference type="AlphaFoldDB" id="A0A6P2NTZ7"/>
<reference evidence="1 2" key="1">
    <citation type="submission" date="2019-09" db="EMBL/GenBank/DDBJ databases">
        <authorList>
            <person name="Depoorter E."/>
        </authorList>
    </citation>
    <scope>NUCLEOTIDE SEQUENCE [LARGE SCALE GENOMIC DNA]</scope>
    <source>
        <strain evidence="1">LMG 6863</strain>
    </source>
</reference>
<protein>
    <submittedName>
        <fullName evidence="1">Uncharacterized protein</fullName>
    </submittedName>
</protein>
<sequence length="179" mass="20080">MRCRWCLQIPKLKTDLLRPSMKKISAHTTLFELAGFSTDSKKYLPCLLGQVTASRTKIDAQLTDAAATMLHEPLTTPLRFELYLTRAFEEAFRIGQKPVDADTIAAILTPDLDELKARLTHNGHNANVLTEVLGTEPRETGHLSMRTTRVRTHARIARQPPGCWRALVGALTQYGSWPM</sequence>
<organism evidence="1 2">
    <name type="scientific">Burkholderia lata (strain ATCC 17760 / DSM 23089 / LMG 22485 / NCIMB 9086 / R18194 / 383)</name>
    <dbReference type="NCBI Taxonomy" id="482957"/>
    <lineage>
        <taxon>Bacteria</taxon>
        <taxon>Pseudomonadati</taxon>
        <taxon>Pseudomonadota</taxon>
        <taxon>Betaproteobacteria</taxon>
        <taxon>Burkholderiales</taxon>
        <taxon>Burkholderiaceae</taxon>
        <taxon>Burkholderia</taxon>
        <taxon>Burkholderia cepacia complex</taxon>
    </lineage>
</organism>
<evidence type="ECO:0000313" key="1">
    <source>
        <dbReference type="EMBL" id="VWB98083.1"/>
    </source>
</evidence>
<gene>
    <name evidence="1" type="ORF">BLA6863_04709</name>
</gene>